<dbReference type="AlphaFoldDB" id="A0A7S1YJU5"/>
<reference evidence="2" key="1">
    <citation type="submission" date="2021-01" db="EMBL/GenBank/DDBJ databases">
        <authorList>
            <person name="Corre E."/>
            <person name="Pelletier E."/>
            <person name="Niang G."/>
            <person name="Scheremetjew M."/>
            <person name="Finn R."/>
            <person name="Kale V."/>
            <person name="Holt S."/>
            <person name="Cochrane G."/>
            <person name="Meng A."/>
            <person name="Brown T."/>
            <person name="Cohen L."/>
        </authorList>
    </citation>
    <scope>NUCLEOTIDE SEQUENCE</scope>
    <source>
        <strain evidence="2">CCMP 410</strain>
    </source>
</reference>
<feature type="region of interest" description="Disordered" evidence="1">
    <location>
        <begin position="155"/>
        <end position="182"/>
    </location>
</feature>
<feature type="compositionally biased region" description="Polar residues" evidence="1">
    <location>
        <begin position="109"/>
        <end position="118"/>
    </location>
</feature>
<evidence type="ECO:0000256" key="1">
    <source>
        <dbReference type="SAM" id="MobiDB-lite"/>
    </source>
</evidence>
<organism evidence="2">
    <name type="scientific">Grammatophora oceanica</name>
    <dbReference type="NCBI Taxonomy" id="210454"/>
    <lineage>
        <taxon>Eukaryota</taxon>
        <taxon>Sar</taxon>
        <taxon>Stramenopiles</taxon>
        <taxon>Ochrophyta</taxon>
        <taxon>Bacillariophyta</taxon>
        <taxon>Fragilariophyceae</taxon>
        <taxon>Fragilariophycidae</taxon>
        <taxon>Rhabdonematales</taxon>
        <taxon>Grammatophoraceae</taxon>
        <taxon>Grammatophora</taxon>
    </lineage>
</organism>
<evidence type="ECO:0000313" key="2">
    <source>
        <dbReference type="EMBL" id="CAD9307995.1"/>
    </source>
</evidence>
<feature type="region of interest" description="Disordered" evidence="1">
    <location>
        <begin position="456"/>
        <end position="479"/>
    </location>
</feature>
<feature type="compositionally biased region" description="Basic and acidic residues" evidence="1">
    <location>
        <begin position="456"/>
        <end position="467"/>
    </location>
</feature>
<dbReference type="EMBL" id="HBGK01048219">
    <property type="protein sequence ID" value="CAD9307995.1"/>
    <property type="molecule type" value="Transcribed_RNA"/>
</dbReference>
<protein>
    <submittedName>
        <fullName evidence="2">Uncharacterized protein</fullName>
    </submittedName>
</protein>
<name>A0A7S1YJU5_9STRA</name>
<accession>A0A7S1YJU5</accession>
<feature type="compositionally biased region" description="Low complexity" evidence="1">
    <location>
        <begin position="86"/>
        <end position="99"/>
    </location>
</feature>
<gene>
    <name evidence="2" type="ORF">GOCE00092_LOCUS25305</name>
</gene>
<feature type="region of interest" description="Disordered" evidence="1">
    <location>
        <begin position="86"/>
        <end position="118"/>
    </location>
</feature>
<proteinExistence type="predicted"/>
<sequence length="513" mass="54953">MMSKIDEMQLLSAGSVRRLELPQRESSRRFSLPFKKRRLYNVVPEDDDIKPPVAPVIAVAPVQTTRKTCTGEERIAALALVAVSSSVSATSASDTTPSSVLPPIERMSSPPTHITESDPIQNVEGITTLQSMQSNTAATKLPPPPVTPLAGEVLRRAPSSSGTPTPKRVHHPPLASPLPGGCHGRTSRNNSYCRRQPCYNNSNYCKLHYQQYVVAGARSPATASPTESGCASNACQDKRFTGTDGEIRCAATTTRGRDCAYTAVNCTKYCFLHSDYDTNPPPRRGNGAKSKNGTVSPKDGSKVVICPPAIPDLSSSSSRRGSLHKIISPNAAMCGGNIIPPHVFENRRFSRKTGKGGHSSSKLLQCDFPLLSTISSDHWQAKHVLIGIGPLANRTGHVERWGNGWVSVRVADAGEAIMHNRRSFELFLIPDNEANNCGVTSSGRPMVEGIDDSSLRVRAQGESEKAHTGGKHAPTPPQIVGARFKLSPSFAPMPTASVMTGNGSKSPNAKIVQ</sequence>